<dbReference type="InterPro" id="IPR047122">
    <property type="entry name" value="Trans-enoyl_RdTase-like"/>
</dbReference>
<organism evidence="12 13">
    <name type="scientific">Amniculicola lignicola CBS 123094</name>
    <dbReference type="NCBI Taxonomy" id="1392246"/>
    <lineage>
        <taxon>Eukaryota</taxon>
        <taxon>Fungi</taxon>
        <taxon>Dikarya</taxon>
        <taxon>Ascomycota</taxon>
        <taxon>Pezizomycotina</taxon>
        <taxon>Dothideomycetes</taxon>
        <taxon>Pleosporomycetidae</taxon>
        <taxon>Pleosporales</taxon>
        <taxon>Amniculicolaceae</taxon>
        <taxon>Amniculicola</taxon>
    </lineage>
</organism>
<dbReference type="GO" id="GO:0008270">
    <property type="term" value="F:zinc ion binding"/>
    <property type="evidence" value="ECO:0007669"/>
    <property type="project" value="InterPro"/>
</dbReference>
<evidence type="ECO:0000256" key="8">
    <source>
        <dbReference type="ARBA" id="ARBA00023163"/>
    </source>
</evidence>
<evidence type="ECO:0000256" key="5">
    <source>
        <dbReference type="ARBA" id="ARBA00023002"/>
    </source>
</evidence>
<dbReference type="CDD" id="cd00067">
    <property type="entry name" value="GAL4"/>
    <property type="match status" value="1"/>
</dbReference>
<evidence type="ECO:0000313" key="13">
    <source>
        <dbReference type="Proteomes" id="UP000799779"/>
    </source>
</evidence>
<dbReference type="GO" id="GO:0000978">
    <property type="term" value="F:RNA polymerase II cis-regulatory region sequence-specific DNA binding"/>
    <property type="evidence" value="ECO:0007669"/>
    <property type="project" value="TreeGrafter"/>
</dbReference>
<dbReference type="InterPro" id="IPR036291">
    <property type="entry name" value="NAD(P)-bd_dom_sf"/>
</dbReference>
<proteinExistence type="inferred from homology"/>
<keyword evidence="8" id="KW-0804">Transcription</keyword>
<dbReference type="SMART" id="SM00066">
    <property type="entry name" value="GAL4"/>
    <property type="match status" value="1"/>
</dbReference>
<dbReference type="PANTHER" id="PTHR31944:SF131">
    <property type="entry name" value="HEME-RESPONSIVE ZINC FINGER TRANSCRIPTION FACTOR HAP1"/>
    <property type="match status" value="1"/>
</dbReference>
<evidence type="ECO:0000256" key="2">
    <source>
        <dbReference type="ARBA" id="ARBA00011245"/>
    </source>
</evidence>
<dbReference type="GO" id="GO:0005634">
    <property type="term" value="C:nucleus"/>
    <property type="evidence" value="ECO:0007669"/>
    <property type="project" value="TreeGrafter"/>
</dbReference>
<feature type="compositionally biased region" description="Low complexity" evidence="10">
    <location>
        <begin position="918"/>
        <end position="937"/>
    </location>
</feature>
<sequence length="1138" mass="122927">PAATPQPSRSHPIAIMAVHELPATQQALKVAGANQVALHSECPLPALHDDEVLVRVRCASINPVDVKMLDLAPHVGATAGCEFAGDVVAVGAAVRNQGVRVGVAVFGCVCGNHPERSDNGAYADYVAVPGDLVYLLPPHLTYAQGASLGAAMPTVGMALYSTWPLPLPQSAQQHPTRAATGAADGADAAAAAAAAVPAAAAYVLVYGASTACGALALQMLRHSGLVPVAVCSPANFAMVAARGADAAFDYHDAACADNIRRHTRNALAYVLDCIADVASMKICYAAMGAAGGRYMGLNPFPLRAHTRRDVRPDYVLVYTIFGQAMKLPRPFGRPARPKDRAFAEAWYRSSQLLVDTAGALLPHPIRPGTGLADIVSGLDCMRQAKLSGTKLARVSFCSSMLCPIQSCSSAGISLFILSSSTPLPSLHHPLFSALVPPTHTITMPAASTHTAALPNTRGNSTEPSRKRRRQAVVCTECRRRKIACDRNMPCAQCVQSKSTCTFYNSYNSHSDGDQARSLPDGQRASQPEATPVIGQTAYPNQTSPQLSLAPMASDRNPFACTTRPSPITVSTNTTSITGINGTTTTTTTMDVPPFPMTMYPDPDHVQFPPSLFTDMPDFNGATSMTDLTPISIDAPVRSSSSTLTDSGTLFHKSRVYGPSHWMSLLGKHDLFDDIKSILFTGEANTMLSKCKSLARVIKSSSRPSPQLLARPLSDLIPNKETADRLVKLYLRTFETVFSIMHIPTFQQDYVEHWNNPQATKDPFLIQLLLIMTIGTCFCPTPSAPGATKAQSKLRDQSLQWIHATHARLTSPMAKQDLSLCGIQNHCLLLLALMTDTQAVGGDLAWIAIGSLMQRAMAIGLHLKPSQLPVSALEAETRRRIWTTILELSVQSSLDSGTYPIIPQGALDNFEPPFNLDDSQLTASTQTPPSPQPTTTFTRSSIQCALVKSLPIRFKIAEALNQPPHKLTYDNVRSMGAELTAHLRETSQLIKDTASLMWRRIQRGETSIKAFVFITCVLAKIDASRNCNFPQQKNHIDQAVADTAKQVLDVCAKFFASRLSGTSSPSSSEPDEHLALKEQATDLDQWLPWGDRDESDELELQNSLSTNIHIDHTNDMDIWLNDNTNAWKFPTWGNEPMFT</sequence>
<evidence type="ECO:0000256" key="6">
    <source>
        <dbReference type="ARBA" id="ARBA00023015"/>
    </source>
</evidence>
<dbReference type="SMART" id="SM00829">
    <property type="entry name" value="PKS_ER"/>
    <property type="match status" value="1"/>
</dbReference>
<dbReference type="EMBL" id="ML977709">
    <property type="protein sequence ID" value="KAF1993365.1"/>
    <property type="molecule type" value="Genomic_DNA"/>
</dbReference>
<dbReference type="InterPro" id="IPR036864">
    <property type="entry name" value="Zn2-C6_fun-type_DNA-bd_sf"/>
</dbReference>
<dbReference type="GO" id="GO:0001228">
    <property type="term" value="F:DNA-binding transcription activator activity, RNA polymerase II-specific"/>
    <property type="evidence" value="ECO:0007669"/>
    <property type="project" value="TreeGrafter"/>
</dbReference>
<dbReference type="Gene3D" id="4.10.240.10">
    <property type="entry name" value="Zn(2)-C6 fungal-type DNA-binding domain"/>
    <property type="match status" value="1"/>
</dbReference>
<feature type="non-terminal residue" evidence="12">
    <location>
        <position position="1"/>
    </location>
</feature>
<dbReference type="OrthoDB" id="4337792at2759"/>
<dbReference type="InterPro" id="IPR051430">
    <property type="entry name" value="Fungal_TF_Env_Response"/>
</dbReference>
<evidence type="ECO:0000313" key="12">
    <source>
        <dbReference type="EMBL" id="KAF1993365.1"/>
    </source>
</evidence>
<dbReference type="Proteomes" id="UP000799779">
    <property type="component" value="Unassembled WGS sequence"/>
</dbReference>
<gene>
    <name evidence="12" type="ORF">P154DRAFT_450420</name>
</gene>
<evidence type="ECO:0000256" key="4">
    <source>
        <dbReference type="ARBA" id="ARBA00022833"/>
    </source>
</evidence>
<dbReference type="InterPro" id="IPR007219">
    <property type="entry name" value="XnlR_reg_dom"/>
</dbReference>
<dbReference type="PROSITE" id="PS50048">
    <property type="entry name" value="ZN2_CY6_FUNGAL_2"/>
    <property type="match status" value="1"/>
</dbReference>
<dbReference type="SMART" id="SM00906">
    <property type="entry name" value="Fungal_trans"/>
    <property type="match status" value="1"/>
</dbReference>
<feature type="compositionally biased region" description="Low complexity" evidence="10">
    <location>
        <begin position="570"/>
        <end position="588"/>
    </location>
</feature>
<comment type="similarity">
    <text evidence="1">Belongs to the zinc-containing alcohol dehydrogenase family.</text>
</comment>
<comment type="subunit">
    <text evidence="2">Monomer.</text>
</comment>
<dbReference type="GO" id="GO:0016651">
    <property type="term" value="F:oxidoreductase activity, acting on NAD(P)H"/>
    <property type="evidence" value="ECO:0007669"/>
    <property type="project" value="InterPro"/>
</dbReference>
<evidence type="ECO:0000259" key="11">
    <source>
        <dbReference type="PROSITE" id="PS50048"/>
    </source>
</evidence>
<dbReference type="PANTHER" id="PTHR31944">
    <property type="entry name" value="HEME-RESPONSIVE ZINC FINGER TRANSCRIPTION FACTOR HAP1"/>
    <property type="match status" value="1"/>
</dbReference>
<dbReference type="Gene3D" id="3.90.180.10">
    <property type="entry name" value="Medium-chain alcohol dehydrogenases, catalytic domain"/>
    <property type="match status" value="1"/>
</dbReference>
<dbReference type="Gene3D" id="3.40.50.720">
    <property type="entry name" value="NAD(P)-binding Rossmann-like Domain"/>
    <property type="match status" value="1"/>
</dbReference>
<evidence type="ECO:0000256" key="3">
    <source>
        <dbReference type="ARBA" id="ARBA00022723"/>
    </source>
</evidence>
<evidence type="ECO:0000256" key="9">
    <source>
        <dbReference type="ARBA" id="ARBA00023242"/>
    </source>
</evidence>
<dbReference type="GO" id="GO:0006351">
    <property type="term" value="P:DNA-templated transcription"/>
    <property type="evidence" value="ECO:0007669"/>
    <property type="project" value="InterPro"/>
</dbReference>
<dbReference type="InterPro" id="IPR011032">
    <property type="entry name" value="GroES-like_sf"/>
</dbReference>
<dbReference type="InterPro" id="IPR013154">
    <property type="entry name" value="ADH-like_N"/>
</dbReference>
<feature type="region of interest" description="Disordered" evidence="10">
    <location>
        <begin position="562"/>
        <end position="593"/>
    </location>
</feature>
<keyword evidence="7" id="KW-0238">DNA-binding</keyword>
<dbReference type="CDD" id="cd12148">
    <property type="entry name" value="fungal_TF_MHR"/>
    <property type="match status" value="1"/>
</dbReference>
<evidence type="ECO:0000256" key="10">
    <source>
        <dbReference type="SAM" id="MobiDB-lite"/>
    </source>
</evidence>
<evidence type="ECO:0000256" key="1">
    <source>
        <dbReference type="ARBA" id="ARBA00008072"/>
    </source>
</evidence>
<dbReference type="PROSITE" id="PS00463">
    <property type="entry name" value="ZN2_CY6_FUNGAL_1"/>
    <property type="match status" value="1"/>
</dbReference>
<dbReference type="Pfam" id="PF00172">
    <property type="entry name" value="Zn_clus"/>
    <property type="match status" value="1"/>
</dbReference>
<dbReference type="SUPFAM" id="SSF50129">
    <property type="entry name" value="GroES-like"/>
    <property type="match status" value="1"/>
</dbReference>
<feature type="region of interest" description="Disordered" evidence="10">
    <location>
        <begin position="916"/>
        <end position="937"/>
    </location>
</feature>
<dbReference type="CDD" id="cd08249">
    <property type="entry name" value="enoyl_reductase_like"/>
    <property type="match status" value="1"/>
</dbReference>
<feature type="domain" description="Zn(2)-C6 fungal-type" evidence="11">
    <location>
        <begin position="473"/>
        <end position="502"/>
    </location>
</feature>
<accession>A0A6A5W2L6</accession>
<keyword evidence="6" id="KW-0805">Transcription regulation</keyword>
<dbReference type="Pfam" id="PF08240">
    <property type="entry name" value="ADH_N"/>
    <property type="match status" value="1"/>
</dbReference>
<keyword evidence="4" id="KW-0862">Zinc</keyword>
<keyword evidence="5" id="KW-0560">Oxidoreductase</keyword>
<keyword evidence="9" id="KW-0539">Nucleus</keyword>
<name>A0A6A5W2L6_9PLEO</name>
<dbReference type="Pfam" id="PF04082">
    <property type="entry name" value="Fungal_trans"/>
    <property type="match status" value="1"/>
</dbReference>
<protein>
    <recommendedName>
        <fullName evidence="11">Zn(2)-C6 fungal-type domain-containing protein</fullName>
    </recommendedName>
</protein>
<keyword evidence="3" id="KW-0479">Metal-binding</keyword>
<evidence type="ECO:0000256" key="7">
    <source>
        <dbReference type="ARBA" id="ARBA00023125"/>
    </source>
</evidence>
<dbReference type="AlphaFoldDB" id="A0A6A5W2L6"/>
<dbReference type="InterPro" id="IPR020843">
    <property type="entry name" value="ER"/>
</dbReference>
<reference evidence="12" key="1">
    <citation type="journal article" date="2020" name="Stud. Mycol.">
        <title>101 Dothideomycetes genomes: a test case for predicting lifestyles and emergence of pathogens.</title>
        <authorList>
            <person name="Haridas S."/>
            <person name="Albert R."/>
            <person name="Binder M."/>
            <person name="Bloem J."/>
            <person name="Labutti K."/>
            <person name="Salamov A."/>
            <person name="Andreopoulos B."/>
            <person name="Baker S."/>
            <person name="Barry K."/>
            <person name="Bills G."/>
            <person name="Bluhm B."/>
            <person name="Cannon C."/>
            <person name="Castanera R."/>
            <person name="Culley D."/>
            <person name="Daum C."/>
            <person name="Ezra D."/>
            <person name="Gonzalez J."/>
            <person name="Henrissat B."/>
            <person name="Kuo A."/>
            <person name="Liang C."/>
            <person name="Lipzen A."/>
            <person name="Lutzoni F."/>
            <person name="Magnuson J."/>
            <person name="Mondo S."/>
            <person name="Nolan M."/>
            <person name="Ohm R."/>
            <person name="Pangilinan J."/>
            <person name="Park H.-J."/>
            <person name="Ramirez L."/>
            <person name="Alfaro M."/>
            <person name="Sun H."/>
            <person name="Tritt A."/>
            <person name="Yoshinaga Y."/>
            <person name="Zwiers L.-H."/>
            <person name="Turgeon B."/>
            <person name="Goodwin S."/>
            <person name="Spatafora J."/>
            <person name="Crous P."/>
            <person name="Grigoriev I."/>
        </authorList>
    </citation>
    <scope>NUCLEOTIDE SEQUENCE</scope>
    <source>
        <strain evidence="12">CBS 123094</strain>
    </source>
</reference>
<keyword evidence="13" id="KW-1185">Reference proteome</keyword>
<dbReference type="InterPro" id="IPR001138">
    <property type="entry name" value="Zn2Cys6_DnaBD"/>
</dbReference>
<dbReference type="SUPFAM" id="SSF57701">
    <property type="entry name" value="Zn2/Cys6 DNA-binding domain"/>
    <property type="match status" value="1"/>
</dbReference>
<dbReference type="SUPFAM" id="SSF51735">
    <property type="entry name" value="NAD(P)-binding Rossmann-fold domains"/>
    <property type="match status" value="1"/>
</dbReference>